<feature type="compositionally biased region" description="Polar residues" evidence="3">
    <location>
        <begin position="1"/>
        <end position="16"/>
    </location>
</feature>
<proteinExistence type="predicted"/>
<name>A0A0N4XGA4_NIPBR</name>
<dbReference type="GO" id="GO:0008270">
    <property type="term" value="F:zinc ion binding"/>
    <property type="evidence" value="ECO:0007669"/>
    <property type="project" value="InterPro"/>
</dbReference>
<gene>
    <name evidence="5" type="ORF">NBR_LOCUS1557</name>
</gene>
<dbReference type="InterPro" id="IPR001995">
    <property type="entry name" value="Peptidase_A2_cat"/>
</dbReference>
<dbReference type="Pfam" id="PF00098">
    <property type="entry name" value="zf-CCHC"/>
    <property type="match status" value="1"/>
</dbReference>
<feature type="region of interest" description="Disordered" evidence="3">
    <location>
        <begin position="67"/>
        <end position="97"/>
    </location>
</feature>
<dbReference type="InterPro" id="IPR001878">
    <property type="entry name" value="Znf_CCHC"/>
</dbReference>
<dbReference type="WBParaSite" id="NBR_0000155601-mRNA-1">
    <property type="protein sequence ID" value="NBR_0000155601-mRNA-1"/>
    <property type="gene ID" value="NBR_0000155601"/>
</dbReference>
<feature type="region of interest" description="Disordered" evidence="3">
    <location>
        <begin position="269"/>
        <end position="289"/>
    </location>
</feature>
<feature type="region of interest" description="Disordered" evidence="3">
    <location>
        <begin position="1"/>
        <end position="34"/>
    </location>
</feature>
<dbReference type="InterPro" id="IPR021109">
    <property type="entry name" value="Peptidase_aspartic_dom_sf"/>
</dbReference>
<evidence type="ECO:0000259" key="4">
    <source>
        <dbReference type="PROSITE" id="PS50175"/>
    </source>
</evidence>
<organism evidence="7">
    <name type="scientific">Nippostrongylus brasiliensis</name>
    <name type="common">Rat hookworm</name>
    <dbReference type="NCBI Taxonomy" id="27835"/>
    <lineage>
        <taxon>Eukaryota</taxon>
        <taxon>Metazoa</taxon>
        <taxon>Ecdysozoa</taxon>
        <taxon>Nematoda</taxon>
        <taxon>Chromadorea</taxon>
        <taxon>Rhabditida</taxon>
        <taxon>Rhabditina</taxon>
        <taxon>Rhabditomorpha</taxon>
        <taxon>Strongyloidea</taxon>
        <taxon>Heligmosomidae</taxon>
        <taxon>Nippostrongylus</taxon>
    </lineage>
</organism>
<evidence type="ECO:0000256" key="3">
    <source>
        <dbReference type="SAM" id="MobiDB-lite"/>
    </source>
</evidence>
<dbReference type="GO" id="GO:0003676">
    <property type="term" value="F:nucleic acid binding"/>
    <property type="evidence" value="ECO:0007669"/>
    <property type="project" value="InterPro"/>
</dbReference>
<feature type="coiled-coil region" evidence="2">
    <location>
        <begin position="35"/>
        <end position="65"/>
    </location>
</feature>
<keyword evidence="1" id="KW-0378">Hydrolase</keyword>
<evidence type="ECO:0000313" key="6">
    <source>
        <dbReference type="Proteomes" id="UP000271162"/>
    </source>
</evidence>
<dbReference type="STRING" id="27835.A0A0N4XGA4"/>
<reference evidence="7" key="1">
    <citation type="submission" date="2017-02" db="UniProtKB">
        <authorList>
            <consortium name="WormBaseParasite"/>
        </authorList>
    </citation>
    <scope>IDENTIFICATION</scope>
</reference>
<dbReference type="InterPro" id="IPR001969">
    <property type="entry name" value="Aspartic_peptidase_AS"/>
</dbReference>
<evidence type="ECO:0000256" key="1">
    <source>
        <dbReference type="ARBA" id="ARBA00022801"/>
    </source>
</evidence>
<keyword evidence="2" id="KW-0175">Coiled coil</keyword>
<keyword evidence="6" id="KW-1185">Reference proteome</keyword>
<feature type="domain" description="Peptidase A2" evidence="4">
    <location>
        <begin position="388"/>
        <end position="403"/>
    </location>
</feature>
<dbReference type="AlphaFoldDB" id="A0A0N4XGA4"/>
<dbReference type="CDD" id="cd00303">
    <property type="entry name" value="retropepsin_like"/>
    <property type="match status" value="1"/>
</dbReference>
<dbReference type="PROSITE" id="PS00141">
    <property type="entry name" value="ASP_PROTEASE"/>
    <property type="match status" value="1"/>
</dbReference>
<accession>A0A0N4XGA4</accession>
<dbReference type="OMA" id="YICKSTM"/>
<dbReference type="Gene3D" id="2.40.70.10">
    <property type="entry name" value="Acid Proteases"/>
    <property type="match status" value="1"/>
</dbReference>
<dbReference type="Proteomes" id="UP000271162">
    <property type="component" value="Unassembled WGS sequence"/>
</dbReference>
<dbReference type="SUPFAM" id="SSF50630">
    <property type="entry name" value="Acid proteases"/>
    <property type="match status" value="1"/>
</dbReference>
<evidence type="ECO:0000256" key="2">
    <source>
        <dbReference type="SAM" id="Coils"/>
    </source>
</evidence>
<dbReference type="EMBL" id="UYSL01001301">
    <property type="protein sequence ID" value="VDL65072.1"/>
    <property type="molecule type" value="Genomic_DNA"/>
</dbReference>
<dbReference type="GO" id="GO:0006508">
    <property type="term" value="P:proteolysis"/>
    <property type="evidence" value="ECO:0007669"/>
    <property type="project" value="InterPro"/>
</dbReference>
<evidence type="ECO:0000313" key="5">
    <source>
        <dbReference type="EMBL" id="VDL65072.1"/>
    </source>
</evidence>
<dbReference type="GO" id="GO:0004190">
    <property type="term" value="F:aspartic-type endopeptidase activity"/>
    <property type="evidence" value="ECO:0007669"/>
    <property type="project" value="InterPro"/>
</dbReference>
<dbReference type="PROSITE" id="PS50175">
    <property type="entry name" value="ASP_PROT_RETROV"/>
    <property type="match status" value="1"/>
</dbReference>
<evidence type="ECO:0000313" key="7">
    <source>
        <dbReference type="WBParaSite" id="NBR_0000155601-mRNA-1"/>
    </source>
</evidence>
<protein>
    <submittedName>
        <fullName evidence="7">Peptidase A2 domain-containing protein</fullName>
    </submittedName>
</protein>
<sequence>MAESVKSSIASRQISDLNVAGSDPPASTKQLQPIMSDMSAEYNELEELKRQIEAQQQVIRRLRENASKRQDALGGENELPGKSSIGHEKSRAGRTSTSVVYSPCSSRMYRNTGQYLNLSDSEWSERDSDASWEAKRAGSKLTVNADQGDMRAYLRFMALPETGKVIALGKLKKLRKSKTQSVAEYCVELERLSAKAYPELDAKAIDITRAQQLYEQVVHWHESYYFMEAMEEGGDQAYARLKEVVMRVERRRLMLESAKETNQRLEDGKLFHNGRGTSESRDAPNLPHSKRVYGGMKKGSAPLSSKTEEALQVKRATESNGRRCYICKSTMHLAKDCAKRPELGSKSMEVSSEKGVQNAKRTYEVDKQKPSSYGRKSTTTVKIFGRKYTALLDTGSEISILPEIILRQLQSEGCRVIEQPVDPNRKVSDASGNRMKFLAVVEIPVAEGDNTEVFVRMHVVKHRRPVLVLGTNALPALGYTLVKALGNERIREDASQCEEKELEVVEANSTKAVLTRRVYVAPGEVKWIPVTGGPRCKERVFLSTAEWLHSGLCTLDDTGGAEVQVFNQGTETIVMRAGQEVGTWERDDPVYTKVVAKEVATDMLVLGWKMITMSTTKCIFCICVFDAMVSPFLQSMGDQDFLWIHAVAVEGLKCVICYPRYRHQQQRRKLSVCWKPPAC</sequence>
<reference evidence="5 6" key="2">
    <citation type="submission" date="2018-11" db="EMBL/GenBank/DDBJ databases">
        <authorList>
            <consortium name="Pathogen Informatics"/>
        </authorList>
    </citation>
    <scope>NUCLEOTIDE SEQUENCE [LARGE SCALE GENOMIC DNA]</scope>
</reference>